<protein>
    <submittedName>
        <fullName evidence="2">Uncharacterized protein</fullName>
    </submittedName>
</protein>
<accession>A0A6V2AV41</accession>
<dbReference type="AlphaFoldDB" id="A0A6V2AV41"/>
<feature type="region of interest" description="Disordered" evidence="1">
    <location>
        <begin position="1"/>
        <end position="29"/>
    </location>
</feature>
<organism evidence="2">
    <name type="scientific">Ditylum brightwellii</name>
    <dbReference type="NCBI Taxonomy" id="49249"/>
    <lineage>
        <taxon>Eukaryota</taxon>
        <taxon>Sar</taxon>
        <taxon>Stramenopiles</taxon>
        <taxon>Ochrophyta</taxon>
        <taxon>Bacillariophyta</taxon>
        <taxon>Mediophyceae</taxon>
        <taxon>Lithodesmiophycidae</taxon>
        <taxon>Lithodesmiales</taxon>
        <taxon>Lithodesmiaceae</taxon>
        <taxon>Ditylum</taxon>
    </lineage>
</organism>
<reference evidence="2" key="1">
    <citation type="submission" date="2021-01" db="EMBL/GenBank/DDBJ databases">
        <authorList>
            <person name="Corre E."/>
            <person name="Pelletier E."/>
            <person name="Niang G."/>
            <person name="Scheremetjew M."/>
            <person name="Finn R."/>
            <person name="Kale V."/>
            <person name="Holt S."/>
            <person name="Cochrane G."/>
            <person name="Meng A."/>
            <person name="Brown T."/>
            <person name="Cohen L."/>
        </authorList>
    </citation>
    <scope>NUCLEOTIDE SEQUENCE</scope>
    <source>
        <strain evidence="2">GSO104</strain>
    </source>
</reference>
<gene>
    <name evidence="2" type="ORF">DBRI00130_LOCUS2677</name>
</gene>
<proteinExistence type="predicted"/>
<name>A0A6V2AV41_9STRA</name>
<dbReference type="EMBL" id="HBNS01003302">
    <property type="protein sequence ID" value="CAE4583333.1"/>
    <property type="molecule type" value="Transcribed_RNA"/>
</dbReference>
<sequence>MSRTQQLATASSSVCSVSSTASKRETQNGEEIRSRLLARLGILDPANSTAPTLPSADRKIKLLRGMGIRSPLTFPLPRPEDVISPNAMSNDSTSRLPHSRLGAEVQLEEPLKYSEYNPKTSLVHSKDQKKTSSSATGKKNRSIAFDDTVSVVPIPMRTEYSERVRGRLWSGRMEIHENAARNTVEFAAEGWDWRSATEDDAMFVCSASGDLIHPVHCQQYFCEQPQTAS</sequence>
<evidence type="ECO:0000313" key="2">
    <source>
        <dbReference type="EMBL" id="CAE4583333.1"/>
    </source>
</evidence>
<feature type="region of interest" description="Disordered" evidence="1">
    <location>
        <begin position="77"/>
        <end position="98"/>
    </location>
</feature>
<feature type="compositionally biased region" description="Low complexity" evidence="1">
    <location>
        <begin position="8"/>
        <end position="21"/>
    </location>
</feature>
<feature type="compositionally biased region" description="Polar residues" evidence="1">
    <location>
        <begin position="86"/>
        <end position="96"/>
    </location>
</feature>
<feature type="region of interest" description="Disordered" evidence="1">
    <location>
        <begin position="116"/>
        <end position="139"/>
    </location>
</feature>
<evidence type="ECO:0000256" key="1">
    <source>
        <dbReference type="SAM" id="MobiDB-lite"/>
    </source>
</evidence>